<reference evidence="3" key="1">
    <citation type="submission" date="2014-03" db="EMBL/GenBank/DDBJ databases">
        <authorList>
            <person name="Aksoy S."/>
            <person name="Warren W."/>
            <person name="Wilson R.K."/>
        </authorList>
    </citation>
    <scope>NUCLEOTIDE SEQUENCE [LARGE SCALE GENOMIC DNA]</scope>
    <source>
        <strain evidence="3">IAEA</strain>
    </source>
</reference>
<reference evidence="2" key="2">
    <citation type="submission" date="2020-05" db="UniProtKB">
        <authorList>
            <consortium name="EnsemblMetazoa"/>
        </authorList>
    </citation>
    <scope>IDENTIFICATION</scope>
    <source>
        <strain evidence="2">IAEA</strain>
    </source>
</reference>
<keyword evidence="1" id="KW-1133">Transmembrane helix</keyword>
<dbReference type="EnsemblMetazoa" id="GBRI008583-RA">
    <property type="protein sequence ID" value="GBRI008583-PA"/>
    <property type="gene ID" value="GBRI008583"/>
</dbReference>
<dbReference type="AlphaFoldDB" id="A0A1A9W756"/>
<feature type="transmembrane region" description="Helical" evidence="1">
    <location>
        <begin position="69"/>
        <end position="89"/>
    </location>
</feature>
<sequence length="164" mass="18180">MNYGKEIAYNYLDSNNQIIEKNIIMEVTPIGYPIEVKTYPNMNCVIVNAGVTVHHSCVLGQPKNISLSGFKSMVALPVIGISLYCITYLEYYRQEHYKITDAHYYINPSAGGVHVKNKKAPKPGIAFATQQTCKPGPTIKPNTCANDTIDTALVRSLRRVAADK</sequence>
<proteinExistence type="predicted"/>
<dbReference type="Proteomes" id="UP000091820">
    <property type="component" value="Unassembled WGS sequence"/>
</dbReference>
<keyword evidence="1" id="KW-0812">Transmembrane</keyword>
<name>A0A1A9W756_9MUSC</name>
<evidence type="ECO:0000256" key="1">
    <source>
        <dbReference type="SAM" id="Phobius"/>
    </source>
</evidence>
<keyword evidence="3" id="KW-1185">Reference proteome</keyword>
<accession>A0A1A9W756</accession>
<organism evidence="2 3">
    <name type="scientific">Glossina brevipalpis</name>
    <dbReference type="NCBI Taxonomy" id="37001"/>
    <lineage>
        <taxon>Eukaryota</taxon>
        <taxon>Metazoa</taxon>
        <taxon>Ecdysozoa</taxon>
        <taxon>Arthropoda</taxon>
        <taxon>Hexapoda</taxon>
        <taxon>Insecta</taxon>
        <taxon>Pterygota</taxon>
        <taxon>Neoptera</taxon>
        <taxon>Endopterygota</taxon>
        <taxon>Diptera</taxon>
        <taxon>Brachycera</taxon>
        <taxon>Muscomorpha</taxon>
        <taxon>Hippoboscoidea</taxon>
        <taxon>Glossinidae</taxon>
        <taxon>Glossina</taxon>
    </lineage>
</organism>
<keyword evidence="1" id="KW-0472">Membrane</keyword>
<evidence type="ECO:0000313" key="2">
    <source>
        <dbReference type="EnsemblMetazoa" id="GBRI008583-PA"/>
    </source>
</evidence>
<evidence type="ECO:0000313" key="3">
    <source>
        <dbReference type="Proteomes" id="UP000091820"/>
    </source>
</evidence>
<dbReference type="VEuPathDB" id="VectorBase:GBRI008583"/>
<protein>
    <submittedName>
        <fullName evidence="2">Uncharacterized protein</fullName>
    </submittedName>
</protein>